<dbReference type="PROSITE" id="PS50005">
    <property type="entry name" value="TPR"/>
    <property type="match status" value="1"/>
</dbReference>
<gene>
    <name evidence="1" type="ORF">METZ01_LOCUS354788</name>
</gene>
<dbReference type="InterPro" id="IPR019734">
    <property type="entry name" value="TPR_rpt"/>
</dbReference>
<organism evidence="1">
    <name type="scientific">marine metagenome</name>
    <dbReference type="NCBI Taxonomy" id="408172"/>
    <lineage>
        <taxon>unclassified sequences</taxon>
        <taxon>metagenomes</taxon>
        <taxon>ecological metagenomes</taxon>
    </lineage>
</organism>
<name>A0A382RW64_9ZZZZ</name>
<accession>A0A382RW64</accession>
<reference evidence="1" key="1">
    <citation type="submission" date="2018-05" db="EMBL/GenBank/DDBJ databases">
        <authorList>
            <person name="Lanie J.A."/>
            <person name="Ng W.-L."/>
            <person name="Kazmierczak K.M."/>
            <person name="Andrzejewski T.M."/>
            <person name="Davidsen T.M."/>
            <person name="Wayne K.J."/>
            <person name="Tettelin H."/>
            <person name="Glass J.I."/>
            <person name="Rusch D."/>
            <person name="Podicherti R."/>
            <person name="Tsui H.-C.T."/>
            <person name="Winkler M.E."/>
        </authorList>
    </citation>
    <scope>NUCLEOTIDE SEQUENCE</scope>
</reference>
<proteinExistence type="predicted"/>
<dbReference type="EMBL" id="UINC01124645">
    <property type="protein sequence ID" value="SVD01934.1"/>
    <property type="molecule type" value="Genomic_DNA"/>
</dbReference>
<dbReference type="Pfam" id="PF13176">
    <property type="entry name" value="TPR_7"/>
    <property type="match status" value="1"/>
</dbReference>
<dbReference type="InterPro" id="IPR011990">
    <property type="entry name" value="TPR-like_helical_dom_sf"/>
</dbReference>
<sequence>MKSFPALFLFSVMFIFLPFSALELIADKQVIEEDDFVSRPIEEIEELFRQREFDIVIDECKRLVAYDPWRWEAKWALMKLSEVYESIGDVGQAQAIRERLKAQTSHPRECAEIMLWQLRHMVEKHDYEKVDEIVDEIITKLVGDYHPIEALGIAIDTDLQRDRYESAQRRIDFLVENYPLHELAMHSPIRLSERYREQDKLDKSLTILLWLQEVYPRRVDVLVHLADTYRRMGEFDLALEVCDQAVVLAPMHSA</sequence>
<dbReference type="Gene3D" id="1.25.40.10">
    <property type="entry name" value="Tetratricopeptide repeat domain"/>
    <property type="match status" value="1"/>
</dbReference>
<feature type="non-terminal residue" evidence="1">
    <location>
        <position position="254"/>
    </location>
</feature>
<dbReference type="AlphaFoldDB" id="A0A382RW64"/>
<dbReference type="SMART" id="SM00028">
    <property type="entry name" value="TPR"/>
    <property type="match status" value="1"/>
</dbReference>
<protein>
    <submittedName>
        <fullName evidence="1">Uncharacterized protein</fullName>
    </submittedName>
</protein>
<dbReference type="SUPFAM" id="SSF48452">
    <property type="entry name" value="TPR-like"/>
    <property type="match status" value="1"/>
</dbReference>
<evidence type="ECO:0000313" key="1">
    <source>
        <dbReference type="EMBL" id="SVD01934.1"/>
    </source>
</evidence>